<name>A0ABX6IIS0_9ACTN</name>
<keyword evidence="1" id="KW-0472">Membrane</keyword>
<keyword evidence="3" id="KW-1185">Reference proteome</keyword>
<dbReference type="EMBL" id="CP045809">
    <property type="protein sequence ID" value="QHN35036.1"/>
    <property type="molecule type" value="Genomic_DNA"/>
</dbReference>
<evidence type="ECO:0000256" key="1">
    <source>
        <dbReference type="SAM" id="Phobius"/>
    </source>
</evidence>
<evidence type="ECO:0000313" key="3">
    <source>
        <dbReference type="Proteomes" id="UP001059836"/>
    </source>
</evidence>
<dbReference type="Pfam" id="PF10939">
    <property type="entry name" value="DUF2631"/>
    <property type="match status" value="1"/>
</dbReference>
<gene>
    <name evidence="2" type="ORF">GII31_09130</name>
</gene>
<sequence>MASTEVEHEPVDTGWVREPADAPSARFGWHANPKRLHFMLGWVSVFFLLFTAFVGNHKGQVEVLWSIGIAAAVAVLLIRGTFFNRDPKWLP</sequence>
<evidence type="ECO:0000313" key="2">
    <source>
        <dbReference type="EMBL" id="QHN35036.1"/>
    </source>
</evidence>
<keyword evidence="1" id="KW-1133">Transmembrane helix</keyword>
<keyword evidence="1" id="KW-0812">Transmembrane</keyword>
<protein>
    <submittedName>
        <fullName evidence="2">DUF2631 domain-containing protein</fullName>
    </submittedName>
</protein>
<accession>A0ABX6IIS0</accession>
<dbReference type="Proteomes" id="UP001059836">
    <property type="component" value="Chromosome"/>
</dbReference>
<dbReference type="RefSeq" id="WP_213248865.1">
    <property type="nucleotide sequence ID" value="NZ_CP045806.1"/>
</dbReference>
<feature type="transmembrane region" description="Helical" evidence="1">
    <location>
        <begin position="36"/>
        <end position="57"/>
    </location>
</feature>
<reference evidence="2" key="1">
    <citation type="journal article" date="2021" name="Nat. Microbiol.">
        <title>Cocultivation of an ultrasmall environmental parasitic bacterium with lytic ability against bacteria associated with wastewater foams.</title>
        <authorList>
            <person name="Batinovic S."/>
            <person name="Rose J.J.A."/>
            <person name="Ratcliffe J."/>
            <person name="Seviour R.J."/>
            <person name="Petrovski S."/>
        </authorList>
    </citation>
    <scope>NUCLEOTIDE SEQUENCE</scope>
    <source>
        <strain evidence="2">CON9</strain>
    </source>
</reference>
<feature type="transmembrane region" description="Helical" evidence="1">
    <location>
        <begin position="63"/>
        <end position="82"/>
    </location>
</feature>
<dbReference type="InterPro" id="IPR024341">
    <property type="entry name" value="DUF2631"/>
</dbReference>
<proteinExistence type="predicted"/>
<organism evidence="2 3">
    <name type="scientific">Gordonia pseudamarae</name>
    <dbReference type="NCBI Taxonomy" id="2831662"/>
    <lineage>
        <taxon>Bacteria</taxon>
        <taxon>Bacillati</taxon>
        <taxon>Actinomycetota</taxon>
        <taxon>Actinomycetes</taxon>
        <taxon>Mycobacteriales</taxon>
        <taxon>Gordoniaceae</taxon>
        <taxon>Gordonia</taxon>
    </lineage>
</organism>